<proteinExistence type="predicted"/>
<evidence type="ECO:0000313" key="4">
    <source>
        <dbReference type="Proteomes" id="UP000316649"/>
    </source>
</evidence>
<protein>
    <recommendedName>
        <fullName evidence="5">Periplasmic heavy metal sensor</fullName>
    </recommendedName>
</protein>
<dbReference type="EMBL" id="VMNH01000003">
    <property type="protein sequence ID" value="TVO78437.1"/>
    <property type="molecule type" value="Genomic_DNA"/>
</dbReference>
<keyword evidence="2" id="KW-0732">Signal</keyword>
<comment type="caution">
    <text evidence="3">The sequence shown here is derived from an EMBL/GenBank/DDBJ whole genome shotgun (WGS) entry which is preliminary data.</text>
</comment>
<gene>
    <name evidence="3" type="ORF">FHP88_01865</name>
</gene>
<dbReference type="AlphaFoldDB" id="A0A557SLZ6"/>
<evidence type="ECO:0008006" key="5">
    <source>
        <dbReference type="Google" id="ProtNLM"/>
    </source>
</evidence>
<keyword evidence="4" id="KW-1185">Reference proteome</keyword>
<feature type="compositionally biased region" description="Basic and acidic residues" evidence="1">
    <location>
        <begin position="65"/>
        <end position="83"/>
    </location>
</feature>
<dbReference type="Proteomes" id="UP000316649">
    <property type="component" value="Unassembled WGS sequence"/>
</dbReference>
<name>A0A557SLZ6_9GAMM</name>
<evidence type="ECO:0000256" key="2">
    <source>
        <dbReference type="SAM" id="SignalP"/>
    </source>
</evidence>
<feature type="region of interest" description="Disordered" evidence="1">
    <location>
        <begin position="61"/>
        <end position="83"/>
    </location>
</feature>
<sequence length="111" mass="12123">MVIRKTIVATIAAITLTSSVYAMGPGKDGPCGGGPPPAPPNIEQLTNKLDLTEEQAASLKQLFDSQKERHREKGKERRKAHDQMHEKIASILTPSQMEAFIAMKPAGCRKQ</sequence>
<evidence type="ECO:0000313" key="3">
    <source>
        <dbReference type="EMBL" id="TVO78437.1"/>
    </source>
</evidence>
<reference evidence="3 4" key="1">
    <citation type="submission" date="2019-07" db="EMBL/GenBank/DDBJ databases">
        <title>The pathways for chlorine oxyanion respiration interact through the shared metabolite chlorate.</title>
        <authorList>
            <person name="Barnum T.P."/>
            <person name="Cheng Y."/>
            <person name="Hill K.A."/>
            <person name="Lucas L.N."/>
            <person name="Carlson H.K."/>
            <person name="Coates J.D."/>
        </authorList>
    </citation>
    <scope>NUCLEOTIDE SEQUENCE [LARGE SCALE GENOMIC DNA]</scope>
    <source>
        <strain evidence="3 4">BK-1</strain>
    </source>
</reference>
<evidence type="ECO:0000256" key="1">
    <source>
        <dbReference type="SAM" id="MobiDB-lite"/>
    </source>
</evidence>
<accession>A0A557SLZ6</accession>
<feature type="chain" id="PRO_5021853684" description="Periplasmic heavy metal sensor" evidence="2">
    <location>
        <begin position="23"/>
        <end position="111"/>
    </location>
</feature>
<feature type="signal peptide" evidence="2">
    <location>
        <begin position="1"/>
        <end position="22"/>
    </location>
</feature>
<dbReference type="RefSeq" id="WP_144357283.1">
    <property type="nucleotide sequence ID" value="NZ_VMNH01000003.1"/>
</dbReference>
<organism evidence="3 4">
    <name type="scientific">Sedimenticola selenatireducens</name>
    <dbReference type="NCBI Taxonomy" id="191960"/>
    <lineage>
        <taxon>Bacteria</taxon>
        <taxon>Pseudomonadati</taxon>
        <taxon>Pseudomonadota</taxon>
        <taxon>Gammaproteobacteria</taxon>
        <taxon>Chromatiales</taxon>
        <taxon>Sedimenticolaceae</taxon>
        <taxon>Sedimenticola</taxon>
    </lineage>
</organism>